<dbReference type="eggNOG" id="arCOG00692">
    <property type="taxonomic scope" value="Archaea"/>
</dbReference>
<name>M0N5H2_9EURY</name>
<dbReference type="AlphaFoldDB" id="M0N5H2"/>
<dbReference type="CDD" id="cd01305">
    <property type="entry name" value="archeal_chlorohydrolases"/>
    <property type="match status" value="1"/>
</dbReference>
<dbReference type="Gene3D" id="3.20.20.140">
    <property type="entry name" value="Metal-dependent hydrolases"/>
    <property type="match status" value="2"/>
</dbReference>
<keyword evidence="4" id="KW-1185">Reference proteome</keyword>
<dbReference type="EMBL" id="AOMF01000162">
    <property type="protein sequence ID" value="EMA51935.1"/>
    <property type="molecule type" value="Genomic_DNA"/>
</dbReference>
<dbReference type="PANTHER" id="PTHR43794">
    <property type="entry name" value="AMINOHYDROLASE SSNA-RELATED"/>
    <property type="match status" value="1"/>
</dbReference>
<dbReference type="Proteomes" id="UP000011680">
    <property type="component" value="Unassembled WGS sequence"/>
</dbReference>
<protein>
    <submittedName>
        <fullName evidence="3">Amidohydrolase</fullName>
    </submittedName>
</protein>
<dbReference type="PANTHER" id="PTHR43794:SF5">
    <property type="entry name" value="CHLOROHYDROLASE FAMILY PROTEIN"/>
    <property type="match status" value="1"/>
</dbReference>
<dbReference type="PATRIC" id="fig|1227457.3.peg.2494"/>
<accession>M0N5H2</accession>
<evidence type="ECO:0000313" key="4">
    <source>
        <dbReference type="Proteomes" id="UP000011680"/>
    </source>
</evidence>
<dbReference type="InterPro" id="IPR032466">
    <property type="entry name" value="Metal_Hydrolase"/>
</dbReference>
<feature type="domain" description="Amidohydrolase-related" evidence="2">
    <location>
        <begin position="80"/>
        <end position="350"/>
    </location>
</feature>
<dbReference type="InterPro" id="IPR050287">
    <property type="entry name" value="MTA/SAH_deaminase"/>
</dbReference>
<dbReference type="SUPFAM" id="SSF51556">
    <property type="entry name" value="Metallo-dependent hydrolases"/>
    <property type="match status" value="1"/>
</dbReference>
<dbReference type="SUPFAM" id="SSF51338">
    <property type="entry name" value="Composite domain of metallo-dependent hydrolases"/>
    <property type="match status" value="1"/>
</dbReference>
<sequence length="383" mass="41017">MFALGAHFVRTRARARADHSGENVSANDSAIQGERRPNAGMEIEGTILRGHEFEPIEGRIVVEDGRIEAIEETTTDADRIVSPAFVNAHTHIGDSIAKEAGGGLSLDELVAPPDGLKHRLLREASHEELVAAMERTIQFMHDGGTAAFCEFREGGVEGVRAIEDALTDLPVDATVLGRESIAAMEASDGFGASGARDADFADEREATREAGKLFGIHAGERDADDIDAAFELDPDFLVHMVYVQSNHLDRLDEEGWPVVVCPRSNLVTGVGLPPIAELAEHTTVALGTDNAMLNSASMFREMEFTAKLTDLSAHEILRMATINGAELLDVDVAIETGNTARLCVLDSDSHNLAGARDPVRAVVRRAGVGDVERVVLPDDGANS</sequence>
<dbReference type="InterPro" id="IPR011059">
    <property type="entry name" value="Metal-dep_hydrolase_composite"/>
</dbReference>
<evidence type="ECO:0000313" key="3">
    <source>
        <dbReference type="EMBL" id="EMA51935.1"/>
    </source>
</evidence>
<keyword evidence="3" id="KW-0378">Hydrolase</keyword>
<proteinExistence type="predicted"/>
<feature type="region of interest" description="Disordered" evidence="1">
    <location>
        <begin position="14"/>
        <end position="39"/>
    </location>
</feature>
<dbReference type="STRING" id="1227457.C451_13114"/>
<dbReference type="Gene3D" id="2.30.40.10">
    <property type="entry name" value="Urease, subunit C, domain 1"/>
    <property type="match status" value="2"/>
</dbReference>
<comment type="caution">
    <text evidence="3">The sequence shown here is derived from an EMBL/GenBank/DDBJ whole genome shotgun (WGS) entry which is preliminary data.</text>
</comment>
<reference evidence="3 4" key="1">
    <citation type="journal article" date="2014" name="PLoS Genet.">
        <title>Phylogenetically driven sequencing of extremely halophilic archaea reveals strategies for static and dynamic osmo-response.</title>
        <authorList>
            <person name="Becker E.A."/>
            <person name="Seitzer P.M."/>
            <person name="Tritt A."/>
            <person name="Larsen D."/>
            <person name="Krusor M."/>
            <person name="Yao A.I."/>
            <person name="Wu D."/>
            <person name="Madern D."/>
            <person name="Eisen J.A."/>
            <person name="Darling A.E."/>
            <person name="Facciotti M.T."/>
        </authorList>
    </citation>
    <scope>NUCLEOTIDE SEQUENCE [LARGE SCALE GENOMIC DNA]</scope>
    <source>
        <strain evidence="3 4">JCM 13552</strain>
    </source>
</reference>
<dbReference type="InterPro" id="IPR006680">
    <property type="entry name" value="Amidohydro-rel"/>
</dbReference>
<evidence type="ECO:0000256" key="1">
    <source>
        <dbReference type="SAM" id="MobiDB-lite"/>
    </source>
</evidence>
<gene>
    <name evidence="3" type="ORF">C451_13114</name>
</gene>
<dbReference type="GO" id="GO:0016810">
    <property type="term" value="F:hydrolase activity, acting on carbon-nitrogen (but not peptide) bonds"/>
    <property type="evidence" value="ECO:0007669"/>
    <property type="project" value="InterPro"/>
</dbReference>
<dbReference type="Pfam" id="PF01979">
    <property type="entry name" value="Amidohydro_1"/>
    <property type="match status" value="1"/>
</dbReference>
<evidence type="ECO:0000259" key="2">
    <source>
        <dbReference type="Pfam" id="PF01979"/>
    </source>
</evidence>
<organism evidence="3 4">
    <name type="scientific">Halococcus thailandensis JCM 13552</name>
    <dbReference type="NCBI Taxonomy" id="1227457"/>
    <lineage>
        <taxon>Archaea</taxon>
        <taxon>Methanobacteriati</taxon>
        <taxon>Methanobacteriota</taxon>
        <taxon>Stenosarchaea group</taxon>
        <taxon>Halobacteria</taxon>
        <taxon>Halobacteriales</taxon>
        <taxon>Halococcaceae</taxon>
        <taxon>Halococcus</taxon>
    </lineage>
</organism>